<comment type="subunit">
    <text evidence="4">Homotrimer.</text>
</comment>
<evidence type="ECO:0000256" key="10">
    <source>
        <dbReference type="ARBA" id="ARBA00030169"/>
    </source>
</evidence>
<evidence type="ECO:0000256" key="11">
    <source>
        <dbReference type="ARBA" id="ARBA00032305"/>
    </source>
</evidence>
<comment type="caution">
    <text evidence="14">The sequence shown here is derived from an EMBL/GenBank/DDBJ whole genome shotgun (WGS) entry which is preliminary data.</text>
</comment>
<dbReference type="PANTHER" id="PTHR33254:SF4">
    <property type="entry name" value="4-HYDROXY-4-METHYL-2-OXOGLUTARATE ALDOLASE 3-RELATED"/>
    <property type="match status" value="1"/>
</dbReference>
<comment type="function">
    <text evidence="8">Catalyzes the aldol cleavage of 4-hydroxy-4-methyl-2-oxoglutarate (HMG) into 2 molecules of pyruvate. Also contains a secondary oxaloacetate (OAA) decarboxylase activity due to the common pyruvate enolate transition state formed following C-C bond cleavage in the retro-aldol and decarboxylation reactions.</text>
</comment>
<evidence type="ECO:0000256" key="2">
    <source>
        <dbReference type="ARBA" id="ARBA00001968"/>
    </source>
</evidence>
<accession>A0A934N7N6</accession>
<dbReference type="InterPro" id="IPR036704">
    <property type="entry name" value="RraA/RraA-like_sf"/>
</dbReference>
<evidence type="ECO:0000256" key="9">
    <source>
        <dbReference type="ARBA" id="ARBA00029596"/>
    </source>
</evidence>
<dbReference type="EC" id="4.1.3.17" evidence="5"/>
<evidence type="ECO:0000256" key="4">
    <source>
        <dbReference type="ARBA" id="ARBA00011233"/>
    </source>
</evidence>
<dbReference type="GO" id="GO:0008948">
    <property type="term" value="F:oxaloacetate decarboxylase activity"/>
    <property type="evidence" value="ECO:0007669"/>
    <property type="project" value="UniProtKB-EC"/>
</dbReference>
<feature type="binding site" evidence="13">
    <location>
        <position position="114"/>
    </location>
    <ligand>
        <name>Mg(2+)</name>
        <dbReference type="ChEBI" id="CHEBI:18420"/>
    </ligand>
</feature>
<dbReference type="GO" id="GO:0046872">
    <property type="term" value="F:metal ion binding"/>
    <property type="evidence" value="ECO:0007669"/>
    <property type="project" value="UniProtKB-KW"/>
</dbReference>
<evidence type="ECO:0000313" key="14">
    <source>
        <dbReference type="EMBL" id="MBJ7603860.1"/>
    </source>
</evidence>
<dbReference type="EC" id="4.1.1.112" evidence="6"/>
<dbReference type="EMBL" id="JAEKNQ010000044">
    <property type="protein sequence ID" value="MBJ7603860.1"/>
    <property type="molecule type" value="Genomic_DNA"/>
</dbReference>
<evidence type="ECO:0000256" key="3">
    <source>
        <dbReference type="ARBA" id="ARBA00008621"/>
    </source>
</evidence>
<organism evidence="14 15">
    <name type="scientific">Candidatus Dormiibacter inghamiae</name>
    <dbReference type="NCBI Taxonomy" id="3127013"/>
    <lineage>
        <taxon>Bacteria</taxon>
        <taxon>Bacillati</taxon>
        <taxon>Candidatus Dormiibacterota</taxon>
        <taxon>Candidatus Dormibacteria</taxon>
        <taxon>Candidatus Dormibacterales</taxon>
        <taxon>Candidatus Dormibacteraceae</taxon>
        <taxon>Candidatus Dormiibacter</taxon>
    </lineage>
</organism>
<feature type="binding site" evidence="13">
    <location>
        <begin position="91"/>
        <end position="94"/>
    </location>
    <ligand>
        <name>substrate</name>
    </ligand>
</feature>
<dbReference type="Proteomes" id="UP000620075">
    <property type="component" value="Unassembled WGS sequence"/>
</dbReference>
<dbReference type="AlphaFoldDB" id="A0A934N7N6"/>
<dbReference type="SUPFAM" id="SSF89562">
    <property type="entry name" value="RraA-like"/>
    <property type="match status" value="1"/>
</dbReference>
<evidence type="ECO:0000256" key="5">
    <source>
        <dbReference type="ARBA" id="ARBA00012213"/>
    </source>
</evidence>
<evidence type="ECO:0000256" key="8">
    <source>
        <dbReference type="ARBA" id="ARBA00025046"/>
    </source>
</evidence>
<protein>
    <recommendedName>
        <fullName evidence="7">Putative 4-hydroxy-4-methyl-2-oxoglutarate aldolase</fullName>
        <ecNumber evidence="6">4.1.1.112</ecNumber>
        <ecNumber evidence="5">4.1.3.17</ecNumber>
    </recommendedName>
    <alternativeName>
        <fullName evidence="11">Oxaloacetate decarboxylase</fullName>
    </alternativeName>
    <alternativeName>
        <fullName evidence="9">Regulator of ribonuclease activity homolog</fullName>
    </alternativeName>
    <alternativeName>
        <fullName evidence="10">RraA-like protein</fullName>
    </alternativeName>
</protein>
<dbReference type="InterPro" id="IPR005493">
    <property type="entry name" value="RraA/RraA-like"/>
</dbReference>
<gene>
    <name evidence="14" type="ORF">JF888_11800</name>
</gene>
<sequence>MSDHLQDQFKDINTCDISDALDSMDLQGQVHGLAPLWPGASTVVGPALTMKLHPQAKYSTVIGTLEGIAVGKPGDVIVFDNDGRTDINTFGSIAAHCAMKQGIVGCITDGASRDVDGMQQDHFPIYGRGTVTTSVRDRTGFVGYQVPVRIGGVDVNPGDIVMADLNGMVVIPANRLEEALKMAQFFREMERRVKSAVDAGGSPVEVHESLKYDRLFSDIRAEEMPEAEPAS</sequence>
<dbReference type="CDD" id="cd16841">
    <property type="entry name" value="RraA_family"/>
    <property type="match status" value="1"/>
</dbReference>
<keyword evidence="13" id="KW-0460">Magnesium</keyword>
<keyword evidence="13" id="KW-0479">Metal-binding</keyword>
<evidence type="ECO:0000256" key="1">
    <source>
        <dbReference type="ARBA" id="ARBA00001342"/>
    </source>
</evidence>
<dbReference type="Gene3D" id="3.50.30.40">
    <property type="entry name" value="Ribonuclease E inhibitor RraA/RraA-like"/>
    <property type="match status" value="1"/>
</dbReference>
<dbReference type="Pfam" id="PF03737">
    <property type="entry name" value="RraA-like"/>
    <property type="match status" value="1"/>
</dbReference>
<dbReference type="GO" id="GO:0047443">
    <property type="term" value="F:4-hydroxy-4-methyl-2-oxoglutarate aldolase activity"/>
    <property type="evidence" value="ECO:0007669"/>
    <property type="project" value="UniProtKB-EC"/>
</dbReference>
<reference evidence="14 15" key="1">
    <citation type="submission" date="2020-10" db="EMBL/GenBank/DDBJ databases">
        <title>Ca. Dormibacterota MAGs.</title>
        <authorList>
            <person name="Montgomery K."/>
        </authorList>
    </citation>
    <scope>NUCLEOTIDE SEQUENCE [LARGE SCALE GENOMIC DNA]</scope>
    <source>
        <strain evidence="14">SC8811_S16_3</strain>
    </source>
</reference>
<comment type="cofactor">
    <cofactor evidence="13">
        <name>Mg(2+)</name>
        <dbReference type="ChEBI" id="CHEBI:18420"/>
    </cofactor>
</comment>
<evidence type="ECO:0000256" key="12">
    <source>
        <dbReference type="ARBA" id="ARBA00047973"/>
    </source>
</evidence>
<evidence type="ECO:0000256" key="13">
    <source>
        <dbReference type="PIRSR" id="PIRSR605493-1"/>
    </source>
</evidence>
<dbReference type="RefSeq" id="WP_338180558.1">
    <property type="nucleotide sequence ID" value="NZ_JAEKNQ010000044.1"/>
</dbReference>
<comment type="similarity">
    <text evidence="3">Belongs to the class II aldolase/RraA-like family.</text>
</comment>
<evidence type="ECO:0000256" key="7">
    <source>
        <dbReference type="ARBA" id="ARBA00016549"/>
    </source>
</evidence>
<comment type="catalytic activity">
    <reaction evidence="1">
        <text>4-hydroxy-4-methyl-2-oxoglutarate = 2 pyruvate</text>
        <dbReference type="Rhea" id="RHEA:22748"/>
        <dbReference type="ChEBI" id="CHEBI:15361"/>
        <dbReference type="ChEBI" id="CHEBI:58276"/>
        <dbReference type="EC" id="4.1.3.17"/>
    </reaction>
</comment>
<proteinExistence type="inferred from homology"/>
<dbReference type="PANTHER" id="PTHR33254">
    <property type="entry name" value="4-HYDROXY-4-METHYL-2-OXOGLUTARATE ALDOLASE 3-RELATED"/>
    <property type="match status" value="1"/>
</dbReference>
<evidence type="ECO:0000313" key="15">
    <source>
        <dbReference type="Proteomes" id="UP000620075"/>
    </source>
</evidence>
<comment type="catalytic activity">
    <reaction evidence="12">
        <text>oxaloacetate + H(+) = pyruvate + CO2</text>
        <dbReference type="Rhea" id="RHEA:15641"/>
        <dbReference type="ChEBI" id="CHEBI:15361"/>
        <dbReference type="ChEBI" id="CHEBI:15378"/>
        <dbReference type="ChEBI" id="CHEBI:16452"/>
        <dbReference type="ChEBI" id="CHEBI:16526"/>
        <dbReference type="EC" id="4.1.1.112"/>
    </reaction>
</comment>
<name>A0A934N7N6_9BACT</name>
<comment type="cofactor">
    <cofactor evidence="2">
        <name>a divalent metal cation</name>
        <dbReference type="ChEBI" id="CHEBI:60240"/>
    </cofactor>
</comment>
<feature type="binding site" evidence="13">
    <location>
        <position position="113"/>
    </location>
    <ligand>
        <name>substrate</name>
    </ligand>
</feature>
<evidence type="ECO:0000256" key="6">
    <source>
        <dbReference type="ARBA" id="ARBA00012947"/>
    </source>
</evidence>